<feature type="region of interest" description="Disordered" evidence="7">
    <location>
        <begin position="395"/>
        <end position="422"/>
    </location>
</feature>
<keyword evidence="5" id="KW-0804">Transcription</keyword>
<feature type="region of interest" description="Disordered" evidence="7">
    <location>
        <begin position="761"/>
        <end position="780"/>
    </location>
</feature>
<organism evidence="9 10">
    <name type="scientific">Mortierella alpina</name>
    <name type="common">Oleaginous fungus</name>
    <name type="synonym">Mortierella renispora</name>
    <dbReference type="NCBI Taxonomy" id="64518"/>
    <lineage>
        <taxon>Eukaryota</taxon>
        <taxon>Fungi</taxon>
        <taxon>Fungi incertae sedis</taxon>
        <taxon>Mucoromycota</taxon>
        <taxon>Mortierellomycotina</taxon>
        <taxon>Mortierellomycetes</taxon>
        <taxon>Mortierellales</taxon>
        <taxon>Mortierellaceae</taxon>
        <taxon>Mortierella</taxon>
    </lineage>
</organism>
<dbReference type="PANTHER" id="PTHR47172">
    <property type="entry name" value="OS01G0976800 PROTEIN"/>
    <property type="match status" value="1"/>
</dbReference>
<sequence>MDSTGDRGVHPGGGVGSFLAWQDPDASQADFTPSQGIHSVPKRTTCAPPAPTSQQRLESEQGPPPLHEAWSSPTTPQPSNAHDSILHPRPRHPFSSLRMLSHEASLPPTAPSTPMGVIPQADLPDRSPSPLALNEIAHQGPRSAKDARGLTSEAYESSSAIMTEAVNQGSSFSNVGSAMPTSFYPEGGFSSPTMWNPPPYMLAAFPHYNNNSHAAPGVCQQHRQAAQQLVNLQSSSGPDPGSHKFWDLSRQLHPSNLAREPYSSQDISLFGQQLQHNQQQQQQPSADSLRHYVGGFMPLPAPRSSMDPSADAHKNHRVSGTRQHDRGSFAASAGAYGSPLAPFQQQQHPPFVDSSDTLLPMLDFPAMSGSSSSIGGGGAFAVPLSSSLQHMSSSLQAQGQGDHAMGGGFTRLSRQGQVRDPDPKYCDNCHTTSTPSWRRCPQGQILLCNACGLYQKLHGRPRPFFKTKDGAIKIHRTVPEHPPCVRCGTRSTTTWRKDENHKTICNVCMMTAKQNRKDSSGGSLDGEAAQPSTRDDPQATSHSEPTTTGGAMTVLPGQTAGSTSSARGMLAVGGGSTGRRASRPRAHSMTDRSSTAVSKSKAAARARPSKANSAAALCYTPSSNYGPESSQLPYAYNGLLQASSSSSSYGFASSSQRHPIEWPSQQQQQRQEGAAYSFQSTEEGPNNAWLTHGLAFGASSSSSSSTVGFDFGQTPSSEPTPRQMLAYPPQQGYEALEPPQQPQQQHLGSIASSLATEWSAQTTATADHPQQQLSQQAHSQYGPYTSYRQQQEQLYQQEQQRYQQQQSMYRYPQERLQMQQQQQPQHHPQYQEHDPYCNGPPSYLTAYLQQQRLPPQQPQVQALSGFGEDIPSFLQDPTQSDSVNRFPSPSIFTIHAPPHEDSSSSTTTTTNNKEASHGPFPMEAVELAQQYSSYDYYYYPSAISDLAFVSGAAVKSPILLGEGDGEHAPAILQDSSFELSDPVGLDEDDERVSVAVETGPIPAPDTEMTSNIETDEPLAEQAESSIARERLVPKQVEEENEDSDEENEKKEESDDVPRRHSHRSADSRHTGSTSALSETRPDHTRGVLRPVVEIPDLRLRRSDRRRVPGNSSSKDS</sequence>
<comment type="caution">
    <text evidence="9">The sequence shown here is derived from an EMBL/GenBank/DDBJ whole genome shotgun (WGS) entry which is preliminary data.</text>
</comment>
<evidence type="ECO:0000256" key="1">
    <source>
        <dbReference type="ARBA" id="ARBA00022723"/>
    </source>
</evidence>
<evidence type="ECO:0000256" key="5">
    <source>
        <dbReference type="ARBA" id="ARBA00023163"/>
    </source>
</evidence>
<feature type="region of interest" description="Disordered" evidence="7">
    <location>
        <begin position="893"/>
        <end position="920"/>
    </location>
</feature>
<feature type="compositionally biased region" description="Low complexity" evidence="7">
    <location>
        <begin position="770"/>
        <end position="780"/>
    </location>
</feature>
<evidence type="ECO:0000256" key="2">
    <source>
        <dbReference type="ARBA" id="ARBA00022771"/>
    </source>
</evidence>
<dbReference type="GO" id="GO:0006355">
    <property type="term" value="P:regulation of DNA-templated transcription"/>
    <property type="evidence" value="ECO:0007669"/>
    <property type="project" value="InterPro"/>
</dbReference>
<protein>
    <recommendedName>
        <fullName evidence="8">GATA-type domain-containing protein</fullName>
    </recommendedName>
</protein>
<dbReference type="SUPFAM" id="SSF57716">
    <property type="entry name" value="Glucocorticoid receptor-like (DNA-binding domain)"/>
    <property type="match status" value="2"/>
</dbReference>
<dbReference type="CDD" id="cd00202">
    <property type="entry name" value="ZnF_GATA"/>
    <property type="match status" value="1"/>
</dbReference>
<evidence type="ECO:0000256" key="4">
    <source>
        <dbReference type="ARBA" id="ARBA00023015"/>
    </source>
</evidence>
<dbReference type="Proteomes" id="UP000717515">
    <property type="component" value="Unassembled WGS sequence"/>
</dbReference>
<evidence type="ECO:0000259" key="8">
    <source>
        <dbReference type="PROSITE" id="PS50114"/>
    </source>
</evidence>
<feature type="domain" description="GATA-type" evidence="8">
    <location>
        <begin position="426"/>
        <end position="475"/>
    </location>
</feature>
<evidence type="ECO:0000313" key="9">
    <source>
        <dbReference type="EMBL" id="KAG9324784.1"/>
    </source>
</evidence>
<feature type="compositionally biased region" description="Low complexity" evidence="7">
    <location>
        <begin position="814"/>
        <end position="828"/>
    </location>
</feature>
<feature type="compositionally biased region" description="Basic and acidic residues" evidence="7">
    <location>
        <begin position="1026"/>
        <end position="1037"/>
    </location>
</feature>
<keyword evidence="2 6" id="KW-0863">Zinc-finger</keyword>
<dbReference type="InterPro" id="IPR013088">
    <property type="entry name" value="Znf_NHR/GATA"/>
</dbReference>
<dbReference type="AlphaFoldDB" id="A0A9P8A6E9"/>
<dbReference type="EMBL" id="JAIFTL010000056">
    <property type="protein sequence ID" value="KAG9324784.1"/>
    <property type="molecule type" value="Genomic_DNA"/>
</dbReference>
<feature type="region of interest" description="Disordered" evidence="7">
    <location>
        <begin position="1"/>
        <end position="93"/>
    </location>
</feature>
<dbReference type="Pfam" id="PF00320">
    <property type="entry name" value="GATA"/>
    <property type="match status" value="1"/>
</dbReference>
<keyword evidence="1" id="KW-0479">Metal-binding</keyword>
<feature type="compositionally biased region" description="Polar residues" evidence="7">
    <location>
        <begin position="71"/>
        <end position="82"/>
    </location>
</feature>
<dbReference type="PROSITE" id="PS00344">
    <property type="entry name" value="GATA_ZN_FINGER_1"/>
    <property type="match status" value="1"/>
</dbReference>
<feature type="region of interest" description="Disordered" evidence="7">
    <location>
        <begin position="273"/>
        <end position="356"/>
    </location>
</feature>
<feature type="compositionally biased region" description="Low complexity" evidence="7">
    <location>
        <begin position="328"/>
        <end position="338"/>
    </location>
</feature>
<feature type="compositionally biased region" description="Polar residues" evidence="7">
    <location>
        <begin position="538"/>
        <end position="550"/>
    </location>
</feature>
<dbReference type="GO" id="GO:0043565">
    <property type="term" value="F:sequence-specific DNA binding"/>
    <property type="evidence" value="ECO:0007669"/>
    <property type="project" value="InterPro"/>
</dbReference>
<dbReference type="Gene3D" id="3.30.50.10">
    <property type="entry name" value="Erythroid Transcription Factor GATA-1, subunit A"/>
    <property type="match status" value="2"/>
</dbReference>
<evidence type="ECO:0000313" key="10">
    <source>
        <dbReference type="Proteomes" id="UP000717515"/>
    </source>
</evidence>
<feature type="region of interest" description="Disordered" evidence="7">
    <location>
        <begin position="814"/>
        <end position="843"/>
    </location>
</feature>
<feature type="domain" description="GATA-type" evidence="8">
    <location>
        <begin position="484"/>
        <end position="515"/>
    </location>
</feature>
<feature type="region of interest" description="Disordered" evidence="7">
    <location>
        <begin position="997"/>
        <end position="1116"/>
    </location>
</feature>
<dbReference type="GO" id="GO:0008270">
    <property type="term" value="F:zinc ion binding"/>
    <property type="evidence" value="ECO:0007669"/>
    <property type="project" value="UniProtKB-KW"/>
</dbReference>
<dbReference type="SMART" id="SM00401">
    <property type="entry name" value="ZnF_GATA"/>
    <property type="match status" value="2"/>
</dbReference>
<evidence type="ECO:0000256" key="3">
    <source>
        <dbReference type="ARBA" id="ARBA00022833"/>
    </source>
</evidence>
<evidence type="ECO:0000256" key="7">
    <source>
        <dbReference type="SAM" id="MobiDB-lite"/>
    </source>
</evidence>
<feature type="region of interest" description="Disordered" evidence="7">
    <location>
        <begin position="704"/>
        <end position="725"/>
    </location>
</feature>
<keyword evidence="3" id="KW-0862">Zinc</keyword>
<gene>
    <name evidence="9" type="ORF">KVV02_004657</name>
</gene>
<dbReference type="InterPro" id="IPR000679">
    <property type="entry name" value="Znf_GATA"/>
</dbReference>
<proteinExistence type="predicted"/>
<feature type="compositionally biased region" description="Basic and acidic residues" evidence="7">
    <location>
        <begin position="1047"/>
        <end position="1069"/>
    </location>
</feature>
<name>A0A9P8A6E9_MORAP</name>
<evidence type="ECO:0000256" key="6">
    <source>
        <dbReference type="PROSITE-ProRule" id="PRU00094"/>
    </source>
</evidence>
<feature type="compositionally biased region" description="Low complexity" evidence="7">
    <location>
        <begin position="273"/>
        <end position="283"/>
    </location>
</feature>
<reference evidence="9" key="1">
    <citation type="submission" date="2021-07" db="EMBL/GenBank/DDBJ databases">
        <title>Draft genome of Mortierella alpina, strain LL118, isolated from an aspen leaf litter sample.</title>
        <authorList>
            <person name="Yang S."/>
            <person name="Vinatzer B.A."/>
        </authorList>
    </citation>
    <scope>NUCLEOTIDE SEQUENCE</scope>
    <source>
        <strain evidence="9">LL118</strain>
    </source>
</reference>
<feature type="region of interest" description="Disordered" evidence="7">
    <location>
        <begin position="647"/>
        <end position="692"/>
    </location>
</feature>
<feature type="region of interest" description="Disordered" evidence="7">
    <location>
        <begin position="515"/>
        <end position="613"/>
    </location>
</feature>
<keyword evidence="4" id="KW-0805">Transcription regulation</keyword>
<feature type="compositionally biased region" description="Low complexity" evidence="7">
    <location>
        <begin position="592"/>
        <end position="601"/>
    </location>
</feature>
<accession>A0A9P8A6E9</accession>
<dbReference type="PROSITE" id="PS50114">
    <property type="entry name" value="GATA_ZN_FINGER_2"/>
    <property type="match status" value="2"/>
</dbReference>
<dbReference type="PANTHER" id="PTHR47172:SF24">
    <property type="entry name" value="GATA ZINC FINGER DOMAIN-CONTAINING PROTEIN 14-RELATED"/>
    <property type="match status" value="1"/>
</dbReference>